<sequence length="94" mass="10221">MKTKTEEFIKLIDQASEIAEEMLKDKKPESSAHLNNAIAVLQSIKSKTVNGKLEPSGGVSTLGLAHGVADWIEPLDSPLLKAVGAIEEYYQKNL</sequence>
<evidence type="ECO:0000313" key="1">
    <source>
        <dbReference type="EMBL" id="QMS89784.1"/>
    </source>
</evidence>
<proteinExistence type="predicted"/>
<dbReference type="Proteomes" id="UP000514713">
    <property type="component" value="Chromosome"/>
</dbReference>
<reference evidence="2" key="1">
    <citation type="submission" date="2020-06" db="EMBL/GenBank/DDBJ databases">
        <title>Nostoc edaphicum CCNP1411 genome.</title>
        <authorList>
            <person name="Fidor A."/>
            <person name="Grabski M."/>
            <person name="Gawor J."/>
            <person name="Gromadka R."/>
            <person name="Wegrzyn G."/>
            <person name="Mazur-Marzec H."/>
        </authorList>
    </citation>
    <scope>NUCLEOTIDE SEQUENCE [LARGE SCALE GENOMIC DNA]</scope>
    <source>
        <strain evidence="2">CCNP1411</strain>
    </source>
</reference>
<dbReference type="RefSeq" id="WP_181927687.1">
    <property type="nucleotide sequence ID" value="NZ_CP054698.1"/>
</dbReference>
<protein>
    <submittedName>
        <fullName evidence="1">Uncharacterized protein</fullName>
    </submittedName>
</protein>
<dbReference type="KEGG" id="ned:HUN01_20170"/>
<keyword evidence="2" id="KW-1185">Reference proteome</keyword>
<dbReference type="AlphaFoldDB" id="A0A7D7QLA3"/>
<gene>
    <name evidence="1" type="ORF">HUN01_20170</name>
</gene>
<organism evidence="1 2">
    <name type="scientific">Nostoc edaphicum CCNP1411</name>
    <dbReference type="NCBI Taxonomy" id="1472755"/>
    <lineage>
        <taxon>Bacteria</taxon>
        <taxon>Bacillati</taxon>
        <taxon>Cyanobacteriota</taxon>
        <taxon>Cyanophyceae</taxon>
        <taxon>Nostocales</taxon>
        <taxon>Nostocaceae</taxon>
        <taxon>Nostoc</taxon>
    </lineage>
</organism>
<dbReference type="EMBL" id="CP054698">
    <property type="protein sequence ID" value="QMS89784.1"/>
    <property type="molecule type" value="Genomic_DNA"/>
</dbReference>
<name>A0A7D7QLA3_9NOSO</name>
<accession>A0A7D7QLA3</accession>
<evidence type="ECO:0000313" key="2">
    <source>
        <dbReference type="Proteomes" id="UP000514713"/>
    </source>
</evidence>